<evidence type="ECO:0000256" key="1">
    <source>
        <dbReference type="SAM" id="SignalP"/>
    </source>
</evidence>
<comment type="caution">
    <text evidence="2">The sequence shown here is derived from an EMBL/GenBank/DDBJ whole genome shotgun (WGS) entry which is preliminary data.</text>
</comment>
<dbReference type="Proteomes" id="UP001530315">
    <property type="component" value="Unassembled WGS sequence"/>
</dbReference>
<reference evidence="2 3" key="1">
    <citation type="submission" date="2024-10" db="EMBL/GenBank/DDBJ databases">
        <title>Updated reference genomes for cyclostephanoid diatoms.</title>
        <authorList>
            <person name="Roberts W.R."/>
            <person name="Alverson A.J."/>
        </authorList>
    </citation>
    <scope>NUCLEOTIDE SEQUENCE [LARGE SCALE GENOMIC DNA]</scope>
    <source>
        <strain evidence="2 3">AJA276-08</strain>
    </source>
</reference>
<name>A0ABD3ML57_9STRA</name>
<keyword evidence="3" id="KW-1185">Reference proteome</keyword>
<keyword evidence="1" id="KW-0732">Signal</keyword>
<organism evidence="2 3">
    <name type="scientific">Stephanodiscus triporus</name>
    <dbReference type="NCBI Taxonomy" id="2934178"/>
    <lineage>
        <taxon>Eukaryota</taxon>
        <taxon>Sar</taxon>
        <taxon>Stramenopiles</taxon>
        <taxon>Ochrophyta</taxon>
        <taxon>Bacillariophyta</taxon>
        <taxon>Coscinodiscophyceae</taxon>
        <taxon>Thalassiosirophycidae</taxon>
        <taxon>Stephanodiscales</taxon>
        <taxon>Stephanodiscaceae</taxon>
        <taxon>Stephanodiscus</taxon>
    </lineage>
</organism>
<protein>
    <submittedName>
        <fullName evidence="2">Uncharacterized protein</fullName>
    </submittedName>
</protein>
<dbReference type="EMBL" id="JALLAZ020001771">
    <property type="protein sequence ID" value="KAL3764488.1"/>
    <property type="molecule type" value="Genomic_DNA"/>
</dbReference>
<proteinExistence type="predicted"/>
<feature type="chain" id="PRO_5044883806" evidence="1">
    <location>
        <begin position="25"/>
        <end position="323"/>
    </location>
</feature>
<accession>A0ABD3ML57</accession>
<evidence type="ECO:0000313" key="2">
    <source>
        <dbReference type="EMBL" id="KAL3764488.1"/>
    </source>
</evidence>
<sequence length="323" mass="34254">MTPRSAILLASVLSLSLPPLPSDGAGYPGVVARRDSSEAAHHPAYAEHKKMAPAASYYRPNDEYETSGRFYVFLQKFPLESSFKMIFHTEVVVCPRDTLAKDAEFLKMLDGLTSTLTPPGFEGRSSAGGVRGDETKSPFVAIDRDMWSKQNEPGCVQLGFAGAACGSACCGSPHKSENTAYALNSDRAVIGNAMGEYKELYFYGVSGGPSSSSSAGGGGISGEDAYQAVCHGHMNAIDAGMALPTCVSDWAGTDYNPLTNNCNTFTSAVLKCVYGMSDAKPNLGISDLRTVTCPSEKGKDGTDLKQCVAPSMRFEIIDTLSVE</sequence>
<dbReference type="AlphaFoldDB" id="A0ABD3ML57"/>
<evidence type="ECO:0000313" key="3">
    <source>
        <dbReference type="Proteomes" id="UP001530315"/>
    </source>
</evidence>
<feature type="signal peptide" evidence="1">
    <location>
        <begin position="1"/>
        <end position="24"/>
    </location>
</feature>
<gene>
    <name evidence="2" type="ORF">ACHAW5_004751</name>
</gene>